<protein>
    <recommendedName>
        <fullName evidence="3">Tetratricopeptide repeat protein</fullName>
    </recommendedName>
</protein>
<sequence length="347" mass="39008">MKRRIAMHGRTTETRRPVAMGLAAAVWIGSAALANDVIHLKQPGSEAVIPVPATIDDFTGKFIRFRVGTNVRQELTSNVVQTDHAFSEGFKRGQNLFRTGDYAAAEEEWKQDVLREPKAWVRREIRAWLIRAAWRQDHWPDAANQFLEIVAEDPDTFHWPIAPLTWTPALREADRTQARRLLEDSRPVARLLGASFLLKDAHSTTSAERVLKDLMRDVSPQVAGLAKAQLWRTQIGPPISDPELARWRSHIAFLPETLRGGPQFVLAAATLQRSEFDRAAAEFLWVPLVYSQNEPTAARASLEAGVSLLRAGRRDDAVKILKETVDNFTWSDAAREAKSRLMEVAPD</sequence>
<dbReference type="AlphaFoldDB" id="A0A517S8D0"/>
<keyword evidence="2" id="KW-1185">Reference proteome</keyword>
<name>A0A517S8D0_9PLAN</name>
<dbReference type="KEGG" id="ccos:Pan44_03800"/>
<dbReference type="SUPFAM" id="SSF48452">
    <property type="entry name" value="TPR-like"/>
    <property type="match status" value="1"/>
</dbReference>
<dbReference type="Proteomes" id="UP000315700">
    <property type="component" value="Chromosome"/>
</dbReference>
<evidence type="ECO:0000313" key="1">
    <source>
        <dbReference type="EMBL" id="QDT52370.1"/>
    </source>
</evidence>
<organism evidence="1 2">
    <name type="scientific">Caulifigura coniformis</name>
    <dbReference type="NCBI Taxonomy" id="2527983"/>
    <lineage>
        <taxon>Bacteria</taxon>
        <taxon>Pseudomonadati</taxon>
        <taxon>Planctomycetota</taxon>
        <taxon>Planctomycetia</taxon>
        <taxon>Planctomycetales</taxon>
        <taxon>Planctomycetaceae</taxon>
        <taxon>Caulifigura</taxon>
    </lineage>
</organism>
<gene>
    <name evidence="1" type="ORF">Pan44_03800</name>
</gene>
<dbReference type="RefSeq" id="WP_145026680.1">
    <property type="nucleotide sequence ID" value="NZ_CP036271.1"/>
</dbReference>
<evidence type="ECO:0000313" key="2">
    <source>
        <dbReference type="Proteomes" id="UP000315700"/>
    </source>
</evidence>
<evidence type="ECO:0008006" key="3">
    <source>
        <dbReference type="Google" id="ProtNLM"/>
    </source>
</evidence>
<dbReference type="InterPro" id="IPR011990">
    <property type="entry name" value="TPR-like_helical_dom_sf"/>
</dbReference>
<reference evidence="1 2" key="1">
    <citation type="submission" date="2019-02" db="EMBL/GenBank/DDBJ databases">
        <title>Deep-cultivation of Planctomycetes and their phenomic and genomic characterization uncovers novel biology.</title>
        <authorList>
            <person name="Wiegand S."/>
            <person name="Jogler M."/>
            <person name="Boedeker C."/>
            <person name="Pinto D."/>
            <person name="Vollmers J."/>
            <person name="Rivas-Marin E."/>
            <person name="Kohn T."/>
            <person name="Peeters S.H."/>
            <person name="Heuer A."/>
            <person name="Rast P."/>
            <person name="Oberbeckmann S."/>
            <person name="Bunk B."/>
            <person name="Jeske O."/>
            <person name="Meyerdierks A."/>
            <person name="Storesund J.E."/>
            <person name="Kallscheuer N."/>
            <person name="Luecker S."/>
            <person name="Lage O.M."/>
            <person name="Pohl T."/>
            <person name="Merkel B.J."/>
            <person name="Hornburger P."/>
            <person name="Mueller R.-W."/>
            <person name="Bruemmer F."/>
            <person name="Labrenz M."/>
            <person name="Spormann A.M."/>
            <person name="Op den Camp H."/>
            <person name="Overmann J."/>
            <person name="Amann R."/>
            <person name="Jetten M.S.M."/>
            <person name="Mascher T."/>
            <person name="Medema M.H."/>
            <person name="Devos D.P."/>
            <person name="Kaster A.-K."/>
            <person name="Ovreas L."/>
            <person name="Rohde M."/>
            <person name="Galperin M.Y."/>
            <person name="Jogler C."/>
        </authorList>
    </citation>
    <scope>NUCLEOTIDE SEQUENCE [LARGE SCALE GENOMIC DNA]</scope>
    <source>
        <strain evidence="1 2">Pan44</strain>
    </source>
</reference>
<dbReference type="EMBL" id="CP036271">
    <property type="protein sequence ID" value="QDT52370.1"/>
    <property type="molecule type" value="Genomic_DNA"/>
</dbReference>
<dbReference type="OrthoDB" id="241280at2"/>
<dbReference type="InParanoid" id="A0A517S8D0"/>
<proteinExistence type="predicted"/>
<dbReference type="Gene3D" id="1.25.40.10">
    <property type="entry name" value="Tetratricopeptide repeat domain"/>
    <property type="match status" value="2"/>
</dbReference>
<accession>A0A517S8D0</accession>